<comment type="similarity">
    <text evidence="1">Belongs to the type-I restriction system S methylase family.</text>
</comment>
<gene>
    <name evidence="5" type="ORF">I6G67_14150</name>
</gene>
<evidence type="ECO:0000256" key="3">
    <source>
        <dbReference type="ARBA" id="ARBA00023125"/>
    </source>
</evidence>
<reference evidence="5 6" key="1">
    <citation type="submission" date="2020-12" db="EMBL/GenBank/DDBJ databases">
        <title>FDA dAtabase for Regulatory Grade micrObial Sequences (FDA-ARGOS): Supporting development and validation of Infectious Disease Dx tests.</title>
        <authorList>
            <person name="Sproer C."/>
            <person name="Gronow S."/>
            <person name="Severitt S."/>
            <person name="Schroder I."/>
            <person name="Tallon L."/>
            <person name="Sadzewicz L."/>
            <person name="Zhao X."/>
            <person name="Boylan J."/>
            <person name="Ott S."/>
            <person name="Bowen H."/>
            <person name="Vavikolanu K."/>
            <person name="Mehta A."/>
            <person name="Aluvathingal J."/>
            <person name="Nadendla S."/>
            <person name="Lowell S."/>
            <person name="Myers T."/>
            <person name="Yan Y."/>
            <person name="Sichtig H."/>
        </authorList>
    </citation>
    <scope>NUCLEOTIDE SEQUENCE [LARGE SCALE GENOMIC DNA]</scope>
    <source>
        <strain evidence="5 6">FDAARGOS_910</strain>
    </source>
</reference>
<dbReference type="PANTHER" id="PTHR30408">
    <property type="entry name" value="TYPE-1 RESTRICTION ENZYME ECOKI SPECIFICITY PROTEIN"/>
    <property type="match status" value="1"/>
</dbReference>
<dbReference type="AlphaFoldDB" id="A0A7T2RU34"/>
<dbReference type="Pfam" id="PF01420">
    <property type="entry name" value="Methylase_S"/>
    <property type="match status" value="2"/>
</dbReference>
<dbReference type="REBASE" id="458615">
    <property type="entry name" value="S.Ajo910ORF14160P"/>
</dbReference>
<proteinExistence type="inferred from homology"/>
<dbReference type="GO" id="GO:0004519">
    <property type="term" value="F:endonuclease activity"/>
    <property type="evidence" value="ECO:0007669"/>
    <property type="project" value="UniProtKB-KW"/>
</dbReference>
<dbReference type="GO" id="GO:0009307">
    <property type="term" value="P:DNA restriction-modification system"/>
    <property type="evidence" value="ECO:0007669"/>
    <property type="project" value="UniProtKB-KW"/>
</dbReference>
<keyword evidence="5" id="KW-0378">Hydrolase</keyword>
<accession>A0A7T2RU34</accession>
<feature type="domain" description="Type I restriction modification DNA specificity" evidence="4">
    <location>
        <begin position="5"/>
        <end position="187"/>
    </location>
</feature>
<evidence type="ECO:0000259" key="4">
    <source>
        <dbReference type="Pfam" id="PF01420"/>
    </source>
</evidence>
<dbReference type="InterPro" id="IPR052021">
    <property type="entry name" value="Type-I_RS_S_subunit"/>
</dbReference>
<keyword evidence="5" id="KW-0255">Endonuclease</keyword>
<evidence type="ECO:0000313" key="6">
    <source>
        <dbReference type="Proteomes" id="UP000595107"/>
    </source>
</evidence>
<name>A0A7T2RU34_ACIJO</name>
<dbReference type="InterPro" id="IPR000055">
    <property type="entry name" value="Restrct_endonuc_typeI_TRD"/>
</dbReference>
<organism evidence="5 6">
    <name type="scientific">Acinetobacter johnsonii</name>
    <dbReference type="NCBI Taxonomy" id="40214"/>
    <lineage>
        <taxon>Bacteria</taxon>
        <taxon>Pseudomonadati</taxon>
        <taxon>Pseudomonadota</taxon>
        <taxon>Gammaproteobacteria</taxon>
        <taxon>Moraxellales</taxon>
        <taxon>Moraxellaceae</taxon>
        <taxon>Acinetobacter</taxon>
    </lineage>
</organism>
<dbReference type="RefSeq" id="WP_017396873.1">
    <property type="nucleotide sequence ID" value="NZ_BBTB01000004.1"/>
</dbReference>
<dbReference type="GO" id="GO:0003677">
    <property type="term" value="F:DNA binding"/>
    <property type="evidence" value="ECO:0007669"/>
    <property type="project" value="UniProtKB-KW"/>
</dbReference>
<dbReference type="CDD" id="cd17273">
    <property type="entry name" value="RMtype1_S_EcoJA69PI-TRD1-CR1_like"/>
    <property type="match status" value="1"/>
</dbReference>
<dbReference type="PANTHER" id="PTHR30408:SF13">
    <property type="entry name" value="TYPE I RESTRICTION ENZYME HINDI SPECIFICITY SUBUNIT"/>
    <property type="match status" value="1"/>
</dbReference>
<dbReference type="SUPFAM" id="SSF116734">
    <property type="entry name" value="DNA methylase specificity domain"/>
    <property type="match status" value="2"/>
</dbReference>
<dbReference type="EMBL" id="CP065666">
    <property type="protein sequence ID" value="QPS03333.1"/>
    <property type="molecule type" value="Genomic_DNA"/>
</dbReference>
<evidence type="ECO:0000313" key="5">
    <source>
        <dbReference type="EMBL" id="QPS03333.1"/>
    </source>
</evidence>
<dbReference type="InterPro" id="IPR044946">
    <property type="entry name" value="Restrct_endonuc_typeI_TRD_sf"/>
</dbReference>
<keyword evidence="5" id="KW-0540">Nuclease</keyword>
<evidence type="ECO:0000256" key="1">
    <source>
        <dbReference type="ARBA" id="ARBA00010923"/>
    </source>
</evidence>
<keyword evidence="2" id="KW-0680">Restriction system</keyword>
<feature type="domain" description="Type I restriction modification DNA specificity" evidence="4">
    <location>
        <begin position="264"/>
        <end position="438"/>
    </location>
</feature>
<evidence type="ECO:0000256" key="2">
    <source>
        <dbReference type="ARBA" id="ARBA00022747"/>
    </source>
</evidence>
<sequence length="468" mass="51857">MSTVWNTYRIEDIADKITIGPFGSRMKSDAYVESGVPVIRGTNLTGSKKFSGDWVFISEQLAKQLENCCVSNGDLVFPHRGSIGEVGLVDNQFHQYMMSSSLMKLRCNPNIADSEFIYYFFKSHQGRYELLKNASQVGTPGIGQPLTSLKNIEIKLPSLGEQRKIAKILSDLDDKIYINNQINQTLESIAQALFKSWFVDFDPVRAKIAAKQEGKDAELAAMCAISGKSEIELQQMAEDDFAALRATAALFPDGLVESELGEVPKGWEVSTVGEQVQTVGGGTPSTKNVDFWDDGIHYWTTPKDLSNLTDKILLNTERKITDAGLKKISSGLLPKDTVLMSSRAPVGYLALSKIEVAINQGYIAILPNMKYSAEYLIQWCEANMAEIKGRASGTTFQEISKKNFREISFVCPDDKVVVSYTKTVKTLYDEITSKAKENQSLINLRDTLLPKLMSGEISLNKNMGSIDD</sequence>
<protein>
    <submittedName>
        <fullName evidence="5">Restriction endonuclease subunit S</fullName>
    </submittedName>
</protein>
<dbReference type="Gene3D" id="3.90.220.20">
    <property type="entry name" value="DNA methylase specificity domains"/>
    <property type="match status" value="2"/>
</dbReference>
<keyword evidence="3" id="KW-0238">DNA-binding</keyword>
<dbReference type="Proteomes" id="UP000595107">
    <property type="component" value="Chromosome"/>
</dbReference>